<evidence type="ECO:0000256" key="4">
    <source>
        <dbReference type="ARBA" id="ARBA00022563"/>
    </source>
</evidence>
<dbReference type="PANTHER" id="PTHR48069">
    <property type="entry name" value="DIHYDROFOLATE REDUCTASE"/>
    <property type="match status" value="1"/>
</dbReference>
<dbReference type="PIRSF" id="PIRSF000194">
    <property type="entry name" value="DHFR"/>
    <property type="match status" value="1"/>
</dbReference>
<dbReference type="GO" id="GO:0004146">
    <property type="term" value="F:dihydrofolate reductase activity"/>
    <property type="evidence" value="ECO:0007669"/>
    <property type="project" value="UniProtKB-EC"/>
</dbReference>
<dbReference type="GO" id="GO:0046452">
    <property type="term" value="P:dihydrofolate metabolic process"/>
    <property type="evidence" value="ECO:0007669"/>
    <property type="project" value="TreeGrafter"/>
</dbReference>
<dbReference type="InterPro" id="IPR001796">
    <property type="entry name" value="DHFR_dom"/>
</dbReference>
<dbReference type="GO" id="GO:0016301">
    <property type="term" value="F:kinase activity"/>
    <property type="evidence" value="ECO:0007669"/>
    <property type="project" value="UniProtKB-KW"/>
</dbReference>
<comment type="similarity">
    <text evidence="2 8">Belongs to the dihydrofolate reductase family.</text>
</comment>
<organism evidence="10 11">
    <name type="scientific">Methylobacterium platani</name>
    <dbReference type="NCBI Taxonomy" id="427683"/>
    <lineage>
        <taxon>Bacteria</taxon>
        <taxon>Pseudomonadati</taxon>
        <taxon>Pseudomonadota</taxon>
        <taxon>Alphaproteobacteria</taxon>
        <taxon>Hyphomicrobiales</taxon>
        <taxon>Methylobacteriaceae</taxon>
        <taxon>Methylobacterium</taxon>
    </lineage>
</organism>
<evidence type="ECO:0000256" key="5">
    <source>
        <dbReference type="ARBA" id="ARBA00022857"/>
    </source>
</evidence>
<dbReference type="PROSITE" id="PS51330">
    <property type="entry name" value="DHFR_2"/>
    <property type="match status" value="1"/>
</dbReference>
<dbReference type="EMBL" id="LWHQ01000023">
    <property type="protein sequence ID" value="OAS24504.1"/>
    <property type="molecule type" value="Genomic_DNA"/>
</dbReference>
<dbReference type="AlphaFoldDB" id="A0A179SAU5"/>
<sequence>MAPPLVTLIVAAARNGVIGRDNALIWRLRSDLRRFRALTMGKPVVMGRKTWDSIGRPLPGRRVIVMTRDPAWAAPGIERAAGWDDALRLAGNAEEVMVAGGAEIYALTLPHAGRIHLTEVAAAPDGDARFPAIPAEFREVAAEAHPAGPEDEHAFRFVTLERRAGA</sequence>
<comment type="function">
    <text evidence="7 8">Key enzyme in folate metabolism. Catalyzes an essential reaction for de novo glycine and purine synthesis, and for DNA precursor synthesis.</text>
</comment>
<dbReference type="SUPFAM" id="SSF53597">
    <property type="entry name" value="Dihydrofolate reductase-like"/>
    <property type="match status" value="1"/>
</dbReference>
<dbReference type="Pfam" id="PF00186">
    <property type="entry name" value="DHFR_1"/>
    <property type="match status" value="1"/>
</dbReference>
<comment type="pathway">
    <text evidence="1 8">Cofactor biosynthesis; tetrahydrofolate biosynthesis; 5,6,7,8-tetrahydrofolate from 7,8-dihydrofolate: step 1/1.</text>
</comment>
<dbReference type="GO" id="GO:0046654">
    <property type="term" value="P:tetrahydrofolate biosynthetic process"/>
    <property type="evidence" value="ECO:0007669"/>
    <property type="project" value="UniProtKB-UniPathway"/>
</dbReference>
<comment type="caution">
    <text evidence="10">The sequence shown here is derived from an EMBL/GenBank/DDBJ whole genome shotgun (WGS) entry which is preliminary data.</text>
</comment>
<dbReference type="EC" id="1.5.1.3" evidence="3 8"/>
<evidence type="ECO:0000259" key="9">
    <source>
        <dbReference type="PROSITE" id="PS51330"/>
    </source>
</evidence>
<keyword evidence="10" id="KW-0808">Transferase</keyword>
<dbReference type="UniPathway" id="UPA00077">
    <property type="reaction ID" value="UER00158"/>
</dbReference>
<evidence type="ECO:0000256" key="7">
    <source>
        <dbReference type="ARBA" id="ARBA00025067"/>
    </source>
</evidence>
<evidence type="ECO:0000256" key="6">
    <source>
        <dbReference type="ARBA" id="ARBA00023002"/>
    </source>
</evidence>
<keyword evidence="4 8" id="KW-0554">One-carbon metabolism</keyword>
<protein>
    <recommendedName>
        <fullName evidence="3 8">Dihydrofolate reductase</fullName>
        <ecNumber evidence="3 8">1.5.1.3</ecNumber>
    </recommendedName>
</protein>
<dbReference type="CDD" id="cd00209">
    <property type="entry name" value="DHFR"/>
    <property type="match status" value="1"/>
</dbReference>
<proteinExistence type="inferred from homology"/>
<dbReference type="GO" id="GO:0046655">
    <property type="term" value="P:folic acid metabolic process"/>
    <property type="evidence" value="ECO:0007669"/>
    <property type="project" value="TreeGrafter"/>
</dbReference>
<comment type="catalytic activity">
    <reaction evidence="8">
        <text>(6S)-5,6,7,8-tetrahydrofolate + NADP(+) = 7,8-dihydrofolate + NADPH + H(+)</text>
        <dbReference type="Rhea" id="RHEA:15009"/>
        <dbReference type="ChEBI" id="CHEBI:15378"/>
        <dbReference type="ChEBI" id="CHEBI:57451"/>
        <dbReference type="ChEBI" id="CHEBI:57453"/>
        <dbReference type="ChEBI" id="CHEBI:57783"/>
        <dbReference type="ChEBI" id="CHEBI:58349"/>
        <dbReference type="EC" id="1.5.1.3"/>
    </reaction>
</comment>
<dbReference type="STRING" id="427683.A5481_13875"/>
<keyword evidence="6 8" id="KW-0560">Oxidoreductase</keyword>
<keyword evidence="5 8" id="KW-0521">NADP</keyword>
<dbReference type="RefSeq" id="WP_048434037.1">
    <property type="nucleotide sequence ID" value="NZ_LWHQ01000023.1"/>
</dbReference>
<dbReference type="GO" id="GO:0070401">
    <property type="term" value="F:NADP+ binding"/>
    <property type="evidence" value="ECO:0007669"/>
    <property type="project" value="UniProtKB-ARBA"/>
</dbReference>
<dbReference type="GO" id="GO:0005829">
    <property type="term" value="C:cytosol"/>
    <property type="evidence" value="ECO:0007669"/>
    <property type="project" value="TreeGrafter"/>
</dbReference>
<evidence type="ECO:0000256" key="8">
    <source>
        <dbReference type="PIRNR" id="PIRNR000194"/>
    </source>
</evidence>
<dbReference type="FunFam" id="3.40.430.10:FF:000001">
    <property type="entry name" value="Dihydrofolate reductase"/>
    <property type="match status" value="1"/>
</dbReference>
<gene>
    <name evidence="10" type="ORF">A5481_13875</name>
</gene>
<evidence type="ECO:0000313" key="10">
    <source>
        <dbReference type="EMBL" id="OAS24504.1"/>
    </source>
</evidence>
<evidence type="ECO:0000256" key="1">
    <source>
        <dbReference type="ARBA" id="ARBA00004903"/>
    </source>
</evidence>
<dbReference type="PRINTS" id="PR00070">
    <property type="entry name" value="DHFR"/>
</dbReference>
<evidence type="ECO:0000313" key="11">
    <source>
        <dbReference type="Proteomes" id="UP000078316"/>
    </source>
</evidence>
<dbReference type="InterPro" id="IPR012259">
    <property type="entry name" value="DHFR"/>
</dbReference>
<evidence type="ECO:0000256" key="3">
    <source>
        <dbReference type="ARBA" id="ARBA00012856"/>
    </source>
</evidence>
<dbReference type="PANTHER" id="PTHR48069:SF3">
    <property type="entry name" value="DIHYDROFOLATE REDUCTASE"/>
    <property type="match status" value="1"/>
</dbReference>
<feature type="domain" description="DHFR" evidence="9">
    <location>
        <begin position="5"/>
        <end position="162"/>
    </location>
</feature>
<dbReference type="Proteomes" id="UP000078316">
    <property type="component" value="Unassembled WGS sequence"/>
</dbReference>
<keyword evidence="10" id="KW-0418">Kinase</keyword>
<dbReference type="InterPro" id="IPR024072">
    <property type="entry name" value="DHFR-like_dom_sf"/>
</dbReference>
<evidence type="ECO:0000256" key="2">
    <source>
        <dbReference type="ARBA" id="ARBA00009539"/>
    </source>
</evidence>
<reference evidence="10 11" key="1">
    <citation type="submission" date="2016-04" db="EMBL/GenBank/DDBJ databases">
        <authorList>
            <person name="Evans L.H."/>
            <person name="Alamgir A."/>
            <person name="Owens N."/>
            <person name="Weber N.D."/>
            <person name="Virtaneva K."/>
            <person name="Barbian K."/>
            <person name="Babar A."/>
            <person name="Rosenke K."/>
        </authorList>
    </citation>
    <scope>NUCLEOTIDE SEQUENCE [LARGE SCALE GENOMIC DNA]</scope>
    <source>
        <strain evidence="10 11">PMB02</strain>
    </source>
</reference>
<dbReference type="Gene3D" id="3.40.430.10">
    <property type="entry name" value="Dihydrofolate Reductase, subunit A"/>
    <property type="match status" value="1"/>
</dbReference>
<dbReference type="GO" id="GO:0006730">
    <property type="term" value="P:one-carbon metabolic process"/>
    <property type="evidence" value="ECO:0007669"/>
    <property type="project" value="UniProtKB-KW"/>
</dbReference>
<dbReference type="OrthoDB" id="9804315at2"/>
<accession>A0A179SAU5</accession>
<name>A0A179SAU5_9HYPH</name>